<dbReference type="InterPro" id="IPR017871">
    <property type="entry name" value="ABC_transporter-like_CS"/>
</dbReference>
<dbReference type="GO" id="GO:0016324">
    <property type="term" value="C:apical plasma membrane"/>
    <property type="evidence" value="ECO:0007669"/>
    <property type="project" value="UniProtKB-SubCell"/>
</dbReference>
<evidence type="ECO:0000313" key="34">
    <source>
        <dbReference type="Ensembl" id="ENSMAMP00000058878.1"/>
    </source>
</evidence>
<dbReference type="PROSITE" id="PS00211">
    <property type="entry name" value="ABC_TRANSPORTER_1"/>
    <property type="match status" value="2"/>
</dbReference>
<dbReference type="InterPro" id="IPR027417">
    <property type="entry name" value="P-loop_NTPase"/>
</dbReference>
<evidence type="ECO:0000256" key="7">
    <source>
        <dbReference type="ARBA" id="ARBA00022448"/>
    </source>
</evidence>
<dbReference type="Gene3D" id="1.20.1560.10">
    <property type="entry name" value="ABC transporter type 1, transmembrane domain"/>
    <property type="match status" value="2"/>
</dbReference>
<dbReference type="GO" id="GO:0008559">
    <property type="term" value="F:ABC-type xenobiotic transporter activity"/>
    <property type="evidence" value="ECO:0007669"/>
    <property type="project" value="UniProtKB-EC"/>
</dbReference>
<evidence type="ECO:0000256" key="15">
    <source>
        <dbReference type="ARBA" id="ARBA00022967"/>
    </source>
</evidence>
<evidence type="ECO:0000259" key="32">
    <source>
        <dbReference type="PROSITE" id="PS50893"/>
    </source>
</evidence>
<feature type="transmembrane region" description="Helical" evidence="31">
    <location>
        <begin position="229"/>
        <end position="246"/>
    </location>
</feature>
<evidence type="ECO:0000256" key="20">
    <source>
        <dbReference type="ARBA" id="ARBA00023769"/>
    </source>
</evidence>
<evidence type="ECO:0000256" key="27">
    <source>
        <dbReference type="ARBA" id="ARBA00052963"/>
    </source>
</evidence>
<evidence type="ECO:0000256" key="18">
    <source>
        <dbReference type="ARBA" id="ARBA00023136"/>
    </source>
</evidence>
<feature type="transmembrane region" description="Helical" evidence="31">
    <location>
        <begin position="338"/>
        <end position="357"/>
    </location>
</feature>
<keyword evidence="18 31" id="KW-0472">Membrane</keyword>
<evidence type="ECO:0000256" key="23">
    <source>
        <dbReference type="ARBA" id="ARBA00050745"/>
    </source>
</evidence>
<dbReference type="GO" id="GO:0016887">
    <property type="term" value="F:ATP hydrolysis activity"/>
    <property type="evidence" value="ECO:0007669"/>
    <property type="project" value="InterPro"/>
</dbReference>
<dbReference type="CDD" id="cd03244">
    <property type="entry name" value="ABCC_MRP_domain2"/>
    <property type="match status" value="1"/>
</dbReference>
<evidence type="ECO:0000256" key="14">
    <source>
        <dbReference type="ARBA" id="ARBA00022840"/>
    </source>
</evidence>
<evidence type="ECO:0000256" key="31">
    <source>
        <dbReference type="SAM" id="Phobius"/>
    </source>
</evidence>
<dbReference type="Pfam" id="PF00664">
    <property type="entry name" value="ABC_membrane"/>
    <property type="match status" value="2"/>
</dbReference>
<feature type="domain" description="ABC transmembrane type-1" evidence="33">
    <location>
        <begin position="90"/>
        <end position="369"/>
    </location>
</feature>
<feature type="transmembrane region" description="Helical" evidence="31">
    <location>
        <begin position="837"/>
        <end position="855"/>
    </location>
</feature>
<dbReference type="InterPro" id="IPR003593">
    <property type="entry name" value="AAA+_ATPase"/>
</dbReference>
<keyword evidence="14" id="KW-0067">ATP-binding</keyword>
<keyword evidence="15" id="KW-1278">Translocase</keyword>
<dbReference type="Ensembl" id="ENSMAMT00000038799.1">
    <property type="protein sequence ID" value="ENSMAMP00000058878.1"/>
    <property type="gene ID" value="ENSMAMG00000018636.2"/>
</dbReference>
<dbReference type="InterPro" id="IPR050173">
    <property type="entry name" value="ABC_transporter_C-like"/>
</dbReference>
<evidence type="ECO:0000256" key="17">
    <source>
        <dbReference type="ARBA" id="ARBA00023034"/>
    </source>
</evidence>
<accession>A0A7N9ASF2</accession>
<organism evidence="34 35">
    <name type="scientific">Mastacembelus armatus</name>
    <name type="common">zig-zag eel</name>
    <dbReference type="NCBI Taxonomy" id="205130"/>
    <lineage>
        <taxon>Eukaryota</taxon>
        <taxon>Metazoa</taxon>
        <taxon>Chordata</taxon>
        <taxon>Craniata</taxon>
        <taxon>Vertebrata</taxon>
        <taxon>Euteleostomi</taxon>
        <taxon>Actinopterygii</taxon>
        <taxon>Neopterygii</taxon>
        <taxon>Teleostei</taxon>
        <taxon>Neoteleostei</taxon>
        <taxon>Acanthomorphata</taxon>
        <taxon>Anabantaria</taxon>
        <taxon>Synbranchiformes</taxon>
        <taxon>Mastacembelidae</taxon>
        <taxon>Mastacembelus</taxon>
    </lineage>
</organism>
<evidence type="ECO:0000256" key="6">
    <source>
        <dbReference type="ARBA" id="ARBA00012191"/>
    </source>
</evidence>
<keyword evidence="8" id="KW-1003">Cell membrane</keyword>
<dbReference type="FunFam" id="3.40.50.300:FF:000605">
    <property type="entry name" value="multidrug resistance-associated protein 5 isoform X1"/>
    <property type="match status" value="1"/>
</dbReference>
<feature type="domain" description="ABC transmembrane type-1" evidence="33">
    <location>
        <begin position="704"/>
        <end position="999"/>
    </location>
</feature>
<comment type="similarity">
    <text evidence="5">Belongs to the ABC transporter superfamily. ABCC family. Conjugate transporter (TC 3.A.1.208) subfamily.</text>
</comment>
<evidence type="ECO:0000256" key="8">
    <source>
        <dbReference type="ARBA" id="ARBA00022475"/>
    </source>
</evidence>
<evidence type="ECO:0000256" key="12">
    <source>
        <dbReference type="ARBA" id="ARBA00022741"/>
    </source>
</evidence>
<dbReference type="PROSITE" id="PS50893">
    <property type="entry name" value="ABC_TRANSPORTER_2"/>
    <property type="match status" value="2"/>
</dbReference>
<evidence type="ECO:0000256" key="24">
    <source>
        <dbReference type="ARBA" id="ARBA00051604"/>
    </source>
</evidence>
<dbReference type="SUPFAM" id="SSF52540">
    <property type="entry name" value="P-loop containing nucleoside triphosphate hydrolases"/>
    <property type="match status" value="2"/>
</dbReference>
<dbReference type="EC" id="7.6.2.2" evidence="6"/>
<keyword evidence="17" id="KW-0333">Golgi apparatus</keyword>
<dbReference type="GO" id="GO:0005524">
    <property type="term" value="F:ATP binding"/>
    <property type="evidence" value="ECO:0007669"/>
    <property type="project" value="UniProtKB-KW"/>
</dbReference>
<dbReference type="Gene3D" id="3.40.50.300">
    <property type="entry name" value="P-loop containing nucleotide triphosphate hydrolases"/>
    <property type="match status" value="2"/>
</dbReference>
<comment type="catalytic activity">
    <reaction evidence="24">
        <text>3',5'-cyclic AMP(in) + ATP + H2O = 3',5'-cyclic AMP(out) + ADP + phosphate + H(+)</text>
        <dbReference type="Rhea" id="RHEA:66184"/>
        <dbReference type="ChEBI" id="CHEBI:15377"/>
        <dbReference type="ChEBI" id="CHEBI:15378"/>
        <dbReference type="ChEBI" id="CHEBI:30616"/>
        <dbReference type="ChEBI" id="CHEBI:43474"/>
        <dbReference type="ChEBI" id="CHEBI:58165"/>
        <dbReference type="ChEBI" id="CHEBI:456216"/>
    </reaction>
    <physiologicalReaction direction="left-to-right" evidence="24">
        <dbReference type="Rhea" id="RHEA:66185"/>
    </physiologicalReaction>
</comment>
<keyword evidence="10 31" id="KW-0812">Transmembrane</keyword>
<proteinExistence type="inferred from homology"/>
<feature type="domain" description="ABC transporter" evidence="32">
    <location>
        <begin position="416"/>
        <end position="640"/>
    </location>
</feature>
<feature type="transmembrane region" description="Helical" evidence="31">
    <location>
        <begin position="89"/>
        <end position="110"/>
    </location>
</feature>
<comment type="catalytic activity">
    <reaction evidence="25">
        <text>N-acetyl-L-aspartyl-L-glutamyl-L-glutamate(in) + ATP + H2O = N-acetyl-L-aspartyl-L-glutamyl-L-glutamate(out) + ADP + phosphate + H(+)</text>
        <dbReference type="Rhea" id="RHEA:66732"/>
        <dbReference type="ChEBI" id="CHEBI:15377"/>
        <dbReference type="ChEBI" id="CHEBI:15378"/>
        <dbReference type="ChEBI" id="CHEBI:30616"/>
        <dbReference type="ChEBI" id="CHEBI:43474"/>
        <dbReference type="ChEBI" id="CHEBI:76935"/>
        <dbReference type="ChEBI" id="CHEBI:456216"/>
    </reaction>
    <physiologicalReaction direction="left-to-right" evidence="25">
        <dbReference type="Rhea" id="RHEA:66733"/>
    </physiologicalReaction>
</comment>
<evidence type="ECO:0000256" key="25">
    <source>
        <dbReference type="ARBA" id="ARBA00052576"/>
    </source>
</evidence>
<evidence type="ECO:0000256" key="11">
    <source>
        <dbReference type="ARBA" id="ARBA00022737"/>
    </source>
</evidence>
<dbReference type="PANTHER" id="PTHR24223:SF196">
    <property type="entry name" value="ATP-BINDING CASSETTE SUB-FAMILY C MEMBER 5"/>
    <property type="match status" value="1"/>
</dbReference>
<dbReference type="GeneTree" id="ENSGT00940000155470"/>
<comment type="catalytic activity">
    <reaction evidence="23">
        <text>N-acetyl-L-aspartyl-L-glutamate(in) + ATP + H2O = N-acetyl-L-aspartyl-L-glutamate(out) + ADP + phosphate + H(+)</text>
        <dbReference type="Rhea" id="RHEA:66728"/>
        <dbReference type="ChEBI" id="CHEBI:15377"/>
        <dbReference type="ChEBI" id="CHEBI:15378"/>
        <dbReference type="ChEBI" id="CHEBI:30616"/>
        <dbReference type="ChEBI" id="CHEBI:43474"/>
        <dbReference type="ChEBI" id="CHEBI:76931"/>
        <dbReference type="ChEBI" id="CHEBI:456216"/>
    </reaction>
    <physiologicalReaction direction="left-to-right" evidence="23">
        <dbReference type="Rhea" id="RHEA:66729"/>
    </physiologicalReaction>
</comment>
<evidence type="ECO:0000256" key="4">
    <source>
        <dbReference type="ARBA" id="ARBA00004608"/>
    </source>
</evidence>
<dbReference type="InterPro" id="IPR011527">
    <property type="entry name" value="ABC1_TM_dom"/>
</dbReference>
<dbReference type="CDD" id="cd18592">
    <property type="entry name" value="ABC_6TM_MRP5_8_9_D1"/>
    <property type="match status" value="1"/>
</dbReference>
<dbReference type="Pfam" id="PF00005">
    <property type="entry name" value="ABC_tran"/>
    <property type="match status" value="2"/>
</dbReference>
<evidence type="ECO:0000256" key="1">
    <source>
        <dbReference type="ARBA" id="ARBA00004424"/>
    </source>
</evidence>
<dbReference type="CDD" id="cd18599">
    <property type="entry name" value="ABC_6TM_MRP5_8_9_D2"/>
    <property type="match status" value="1"/>
</dbReference>
<evidence type="ECO:0000256" key="30">
    <source>
        <dbReference type="SAM" id="MobiDB-lite"/>
    </source>
</evidence>
<evidence type="ECO:0000256" key="9">
    <source>
        <dbReference type="ARBA" id="ARBA00022553"/>
    </source>
</evidence>
<dbReference type="GO" id="GO:0010008">
    <property type="term" value="C:endosome membrane"/>
    <property type="evidence" value="ECO:0007669"/>
    <property type="project" value="UniProtKB-SubCell"/>
</dbReference>
<feature type="region of interest" description="Disordered" evidence="30">
    <location>
        <begin position="648"/>
        <end position="672"/>
    </location>
</feature>
<dbReference type="FunFam" id="1.20.1560.10:FF:000015">
    <property type="entry name" value="multidrug resistance-associated protein 5 isoform X1"/>
    <property type="match status" value="1"/>
</dbReference>
<feature type="domain" description="ABC transporter" evidence="32">
    <location>
        <begin position="1037"/>
        <end position="1271"/>
    </location>
</feature>
<evidence type="ECO:0000256" key="29">
    <source>
        <dbReference type="ARBA" id="ARBA00082793"/>
    </source>
</evidence>
<evidence type="ECO:0000256" key="2">
    <source>
        <dbReference type="ARBA" id="ARBA00004463"/>
    </source>
</evidence>
<evidence type="ECO:0000256" key="5">
    <source>
        <dbReference type="ARBA" id="ARBA00009726"/>
    </source>
</evidence>
<evidence type="ECO:0000256" key="28">
    <source>
        <dbReference type="ARBA" id="ARBA00069159"/>
    </source>
</evidence>
<feature type="transmembrane region" description="Helical" evidence="31">
    <location>
        <begin position="201"/>
        <end position="223"/>
    </location>
</feature>
<feature type="transmembrane region" description="Helical" evidence="31">
    <location>
        <begin position="942"/>
        <end position="965"/>
    </location>
</feature>
<comment type="catalytic activity">
    <reaction evidence="22">
        <text>(2S)-2-[5-amino-1-(beta-D-ribosyl)imidazole-4-carboxamido]succinate(in) + ATP + H2O = (2S)-2-[5-amino-1-(beta-D-ribosyl)imidazole-4-carboxamido]succinate(out) + ADP + phosphate + H(+)</text>
        <dbReference type="Rhea" id="RHEA:66752"/>
        <dbReference type="ChEBI" id="CHEBI:15377"/>
        <dbReference type="ChEBI" id="CHEBI:15378"/>
        <dbReference type="ChEBI" id="CHEBI:30616"/>
        <dbReference type="ChEBI" id="CHEBI:43474"/>
        <dbReference type="ChEBI" id="CHEBI:167466"/>
        <dbReference type="ChEBI" id="CHEBI:456216"/>
    </reaction>
    <physiologicalReaction direction="left-to-right" evidence="22">
        <dbReference type="Rhea" id="RHEA:66753"/>
    </physiologicalReaction>
</comment>
<dbReference type="InterPro" id="IPR036640">
    <property type="entry name" value="ABC1_TM_sf"/>
</dbReference>
<keyword evidence="11" id="KW-0677">Repeat</keyword>
<comment type="catalytic activity">
    <reaction evidence="27">
        <text>3',5'-cyclic GMP(in) + ATP + H2O = 3',5'-cyclic GMP(out) + ADP + phosphate + H(+)</text>
        <dbReference type="Rhea" id="RHEA:66188"/>
        <dbReference type="ChEBI" id="CHEBI:15377"/>
        <dbReference type="ChEBI" id="CHEBI:15378"/>
        <dbReference type="ChEBI" id="CHEBI:30616"/>
        <dbReference type="ChEBI" id="CHEBI:43474"/>
        <dbReference type="ChEBI" id="CHEBI:57746"/>
        <dbReference type="ChEBI" id="CHEBI:456216"/>
    </reaction>
    <physiologicalReaction direction="left-to-right" evidence="27">
        <dbReference type="Rhea" id="RHEA:66189"/>
    </physiologicalReaction>
</comment>
<dbReference type="SMART" id="SM00382">
    <property type="entry name" value="AAA"/>
    <property type="match status" value="2"/>
</dbReference>
<evidence type="ECO:0000256" key="16">
    <source>
        <dbReference type="ARBA" id="ARBA00022989"/>
    </source>
</evidence>
<keyword evidence="12" id="KW-0547">Nucleotide-binding</keyword>
<comment type="catalytic activity">
    <reaction evidence="21">
        <text>ATP + H2O + xenobioticSide 1 = ADP + phosphate + xenobioticSide 2.</text>
        <dbReference type="EC" id="7.6.2.2"/>
    </reaction>
</comment>
<evidence type="ECO:0000256" key="3">
    <source>
        <dbReference type="ARBA" id="ARBA00004554"/>
    </source>
</evidence>
<keyword evidence="19" id="KW-0325">Glycoprotein</keyword>
<evidence type="ECO:0000256" key="19">
    <source>
        <dbReference type="ARBA" id="ARBA00023180"/>
    </source>
</evidence>
<feature type="transmembrane region" description="Helical" evidence="31">
    <location>
        <begin position="861"/>
        <end position="880"/>
    </location>
</feature>
<protein>
    <recommendedName>
        <fullName evidence="28">ATP-binding cassette sub-family C member 5</fullName>
        <ecNumber evidence="6">7.6.2.2</ecNumber>
    </recommendedName>
    <alternativeName>
        <fullName evidence="29">Multidrug resistance-associated protein 5</fullName>
    </alternativeName>
</protein>
<dbReference type="PANTHER" id="PTHR24223">
    <property type="entry name" value="ATP-BINDING CASSETTE SUB-FAMILY C"/>
    <property type="match status" value="1"/>
</dbReference>
<keyword evidence="9" id="KW-0597">Phosphoprotein</keyword>
<name>A0A7N9ASF2_9TELE</name>
<dbReference type="Proteomes" id="UP000261640">
    <property type="component" value="Unplaced"/>
</dbReference>
<comment type="subcellular location">
    <subcellularLocation>
        <location evidence="1">Apical cell membrane</location>
        <topology evidence="1">Multi-pass membrane protein</topology>
    </subcellularLocation>
    <subcellularLocation>
        <location evidence="3">Basolateral cell membrane</location>
        <topology evidence="3">Multi-pass membrane protein</topology>
    </subcellularLocation>
    <subcellularLocation>
        <location evidence="2">Cytoplasmic granule</location>
    </subcellularLocation>
    <subcellularLocation>
        <location evidence="4">Endosome membrane</location>
    </subcellularLocation>
    <subcellularLocation>
        <location evidence="20">Golgi apparatus lumen</location>
    </subcellularLocation>
</comment>
<keyword evidence="7" id="KW-0813">Transport</keyword>
<keyword evidence="16 31" id="KW-1133">Transmembrane helix</keyword>
<sequence>HQQVTHRCDHPVDSAGLFSFMTFHWLTPLATHARSKGQLLLDDIWPVSQKECCYENSRRLASLWDEEQKTKGSKASLCSVVWSFCQTRLLLSILCLTVTQLAGFSGPAFVVKRLLEYTQQEESDLGYGLLLVLGLLTTELIRSWSLALTWALNYRTGSRLRGAILSLAFNKILRLRSVRDKSMGQLVNMCSSDGQRMFEAAAVGSLLAGGPLVAVLGVAYNLFVLGPTSLLGSAVFILFYPTMMFSSRLTAYFRRKGVAVTDKRVQKMNEILSYIKVIKMYAWVKAFSQDVRRIREEERRILELTGYCQSITVGVAPIVVVIASVATFSTHMLLGYDLTAAQAFTVVTVFNAMTFALKVTPFSVKSLSEASVAMERFKSLFLLPEVDSVRALPGDPQAAVEMCGVSLAWEGGGQSAQPSPCVRTSSRQEYGCCTGPLGEESADPGKLVGVCGSVGSGKTSLMSAILGQMTVLEGTVAVRGRLAYVAQQSWILNATLRDNILFGQEYEEDRYQSVLSACCLRPDLALLPNMDLTEIGERGANLSGGQRQRISLARALYSDRDIYILDDPLSALDAHVANHIFRNAIRKQLRDKTVIFVTHKLQYLVDCDDVILMRDGSIVEQGNHDNLMKLNGDYAAMFNHFQLGDTPHVEKGGSQRKAADSKPGSVKKKAPAIKDNGEEQQCGGVAWPVFRLYMAACGGLASCLLILLLFILNVGSSAFCQWWLSYWINQGSGNTTVVRGNSSEVSVSMKDNPMMQHYATIYASSMGVMLLFKIIRGIAFVKGTLRASSKLHDELFYKILRCPMKFFDTTPTGRILNRFSKDMDEVDTRLPFQAEMFIQNVILVFFSLGIISSVFPWFLVAVGPLFLLFAALHSVSRVFIRELKRLDNVTMSPLMSHITSSIQGLATLQAYDRGQDFLNRYQALLDQNQAPFYLFSCAMRWLAVRLDVISVALISITALMMVLMHGQIPPAYAGLAISYAVQLTGLFQFTVRLASETEARFTSVERIHHYIQSLSQEAAARLKDRTPPADWPHQGELVFKEVEMRYQENLPLVLSRISCTIRPKEKVGIVGRTGSGKSSLGVVLFRLVERCGGSILIDGVDISDIGLADLRSKLSIIPQDPVLFSGTVRSNLDPFKQYSEEQIWDALERSHMKECVSQLPLKLESDVVENGENFSVGERQLLCVARALLRQCKVLILDEATAAMDPEMDALIQETIRTSFQDCTTLTIAHRLHTVLASDRIMVLNQGKVVEFDEPSKLLANENSRLCSMLAAGENKISVRG</sequence>
<evidence type="ECO:0000259" key="33">
    <source>
        <dbReference type="PROSITE" id="PS50929"/>
    </source>
</evidence>
<reference evidence="34" key="1">
    <citation type="submission" date="2025-08" db="UniProtKB">
        <authorList>
            <consortium name="Ensembl"/>
        </authorList>
    </citation>
    <scope>IDENTIFICATION</scope>
</reference>
<evidence type="ECO:0000256" key="13">
    <source>
        <dbReference type="ARBA" id="ARBA00022753"/>
    </source>
</evidence>
<evidence type="ECO:0000256" key="26">
    <source>
        <dbReference type="ARBA" id="ARBA00052708"/>
    </source>
</evidence>
<evidence type="ECO:0000313" key="35">
    <source>
        <dbReference type="Proteomes" id="UP000261640"/>
    </source>
</evidence>
<dbReference type="FunFam" id="1.20.1560.10:FF:000012">
    <property type="entry name" value="ATP binding cassette subfamily C member 5"/>
    <property type="match status" value="1"/>
</dbReference>
<dbReference type="InterPro" id="IPR003439">
    <property type="entry name" value="ABC_transporter-like_ATP-bd"/>
</dbReference>
<keyword evidence="35" id="KW-1185">Reference proteome</keyword>
<dbReference type="PROSITE" id="PS50929">
    <property type="entry name" value="ABC_TM1F"/>
    <property type="match status" value="2"/>
</dbReference>
<feature type="transmembrane region" description="Helical" evidence="31">
    <location>
        <begin position="700"/>
        <end position="724"/>
    </location>
</feature>
<dbReference type="SUPFAM" id="SSF90123">
    <property type="entry name" value="ABC transporter transmembrane region"/>
    <property type="match status" value="2"/>
</dbReference>
<dbReference type="GO" id="GO:0005796">
    <property type="term" value="C:Golgi lumen"/>
    <property type="evidence" value="ECO:0007669"/>
    <property type="project" value="UniProtKB-SubCell"/>
</dbReference>
<feature type="transmembrane region" description="Helical" evidence="31">
    <location>
        <begin position="301"/>
        <end position="326"/>
    </location>
</feature>
<evidence type="ECO:0000256" key="22">
    <source>
        <dbReference type="ARBA" id="ARBA00050661"/>
    </source>
</evidence>
<feature type="compositionally biased region" description="Basic and acidic residues" evidence="30">
    <location>
        <begin position="648"/>
        <end position="660"/>
    </location>
</feature>
<dbReference type="GO" id="GO:0016323">
    <property type="term" value="C:basolateral plasma membrane"/>
    <property type="evidence" value="ECO:0007669"/>
    <property type="project" value="UniProtKB-SubCell"/>
</dbReference>
<feature type="transmembrane region" description="Helical" evidence="31">
    <location>
        <begin position="130"/>
        <end position="152"/>
    </location>
</feature>
<dbReference type="FunFam" id="3.40.50.300:FF:000074">
    <property type="entry name" value="Multidrug resistance-associated protein 5 isoform 1"/>
    <property type="match status" value="1"/>
</dbReference>
<keyword evidence="13" id="KW-0967">Endosome</keyword>
<reference evidence="34" key="2">
    <citation type="submission" date="2025-09" db="UniProtKB">
        <authorList>
            <consortium name="Ensembl"/>
        </authorList>
    </citation>
    <scope>IDENTIFICATION</scope>
</reference>
<feature type="transmembrane region" description="Helical" evidence="31">
    <location>
        <begin position="759"/>
        <end position="781"/>
    </location>
</feature>
<comment type="catalytic activity">
    <reaction evidence="26">
        <text>N-acetyl-L-aspartate(in) + ATP + H2O = N-acetyl-L-aspartate(out) + ADP + phosphate + H(+)</text>
        <dbReference type="Rhea" id="RHEA:66744"/>
        <dbReference type="ChEBI" id="CHEBI:15377"/>
        <dbReference type="ChEBI" id="CHEBI:15378"/>
        <dbReference type="ChEBI" id="CHEBI:16953"/>
        <dbReference type="ChEBI" id="CHEBI:30616"/>
        <dbReference type="ChEBI" id="CHEBI:43474"/>
        <dbReference type="ChEBI" id="CHEBI:456216"/>
    </reaction>
    <physiologicalReaction direction="left-to-right" evidence="26">
        <dbReference type="Rhea" id="RHEA:66745"/>
    </physiologicalReaction>
</comment>
<evidence type="ECO:0000256" key="21">
    <source>
        <dbReference type="ARBA" id="ARBA00034018"/>
    </source>
</evidence>
<dbReference type="CDD" id="cd03250">
    <property type="entry name" value="ABCC_MRP_domain1"/>
    <property type="match status" value="1"/>
</dbReference>
<evidence type="ECO:0000256" key="10">
    <source>
        <dbReference type="ARBA" id="ARBA00022692"/>
    </source>
</evidence>